<reference evidence="2" key="1">
    <citation type="journal article" date="2020" name="bioRxiv">
        <title>Integrative omics analysis of Pseudomonas aeruginosa virus PA5oct highlights the molecular complexity of jumbo phages.</title>
        <authorList>
            <person name="Lood C."/>
            <person name="Danis-Wlodarczyk K."/>
            <person name="Blasdel B.G."/>
            <person name="Jang H.B."/>
            <person name="Vandenheuvel D."/>
            <person name="Briers Y."/>
            <person name="Noben J.-P."/>
            <person name="van Noort V."/>
            <person name="Drulis-Kawa Z."/>
            <person name="Lavigne R."/>
        </authorList>
    </citation>
    <scope>NUCLEOTIDE SEQUENCE [LARGE SCALE GENOMIC DNA]</scope>
</reference>
<keyword evidence="2" id="KW-1185">Reference proteome</keyword>
<protein>
    <submittedName>
        <fullName evidence="1">Uncharacterized protein</fullName>
    </submittedName>
</protein>
<organism evidence="1 2">
    <name type="scientific">Pseudomonas phage vB_PaeM_PA5oct</name>
    <dbReference type="NCBI Taxonomy" id="2163605"/>
    <lineage>
        <taxon>Viruses</taxon>
        <taxon>Duplodnaviria</taxon>
        <taxon>Heunggongvirae</taxon>
        <taxon>Uroviricota</taxon>
        <taxon>Caudoviricetes</taxon>
        <taxon>Arenbergviridae</taxon>
        <taxon>Wroclawvirus</taxon>
        <taxon>Wroclawvirus PA5oct</taxon>
    </lineage>
</organism>
<proteinExistence type="predicted"/>
<dbReference type="Proteomes" id="UP000316733">
    <property type="component" value="Segment"/>
</dbReference>
<dbReference type="EMBL" id="MK797984">
    <property type="protein sequence ID" value="QCG76241.1"/>
    <property type="molecule type" value="Genomic_DNA"/>
</dbReference>
<gene>
    <name evidence="1" type="ORF">EST35_0361</name>
</gene>
<accession>A0A4Y5JW30</accession>
<name>A0A4Y5JW30_9CAUD</name>
<evidence type="ECO:0000313" key="1">
    <source>
        <dbReference type="EMBL" id="QCG76241.1"/>
    </source>
</evidence>
<evidence type="ECO:0000313" key="2">
    <source>
        <dbReference type="Proteomes" id="UP000316733"/>
    </source>
</evidence>
<sequence>MMKIFKNYTDAKKYLNTFVSCKPEQTDMHSVLNGYQNYCIFSCLIDSAQNLITTKFSDTNTNSYEWIISYKENNKNITYSVENKTDILKNNGLSVAFIVCRAKIVYTNKLTEFGKTKLKEKRNILLIDRDKEKLKI</sequence>